<dbReference type="Proteomes" id="UP000828251">
    <property type="component" value="Unassembled WGS sequence"/>
</dbReference>
<feature type="non-terminal residue" evidence="1">
    <location>
        <position position="1"/>
    </location>
</feature>
<dbReference type="AlphaFoldDB" id="A0A9D3UWU3"/>
<organism evidence="1 2">
    <name type="scientific">Gossypium stocksii</name>
    <dbReference type="NCBI Taxonomy" id="47602"/>
    <lineage>
        <taxon>Eukaryota</taxon>
        <taxon>Viridiplantae</taxon>
        <taxon>Streptophyta</taxon>
        <taxon>Embryophyta</taxon>
        <taxon>Tracheophyta</taxon>
        <taxon>Spermatophyta</taxon>
        <taxon>Magnoliopsida</taxon>
        <taxon>eudicotyledons</taxon>
        <taxon>Gunneridae</taxon>
        <taxon>Pentapetalae</taxon>
        <taxon>rosids</taxon>
        <taxon>malvids</taxon>
        <taxon>Malvales</taxon>
        <taxon>Malvaceae</taxon>
        <taxon>Malvoideae</taxon>
        <taxon>Gossypium</taxon>
    </lineage>
</organism>
<proteinExistence type="predicted"/>
<evidence type="ECO:0000313" key="2">
    <source>
        <dbReference type="Proteomes" id="UP000828251"/>
    </source>
</evidence>
<evidence type="ECO:0000313" key="1">
    <source>
        <dbReference type="EMBL" id="KAH1063931.1"/>
    </source>
</evidence>
<sequence>KILFLNKIQFLLYACYNLLKKHHMIGIFHLLMNTQKNFTHAPKIPSKIEIDFSGAPKNKYYRSHSPLAD</sequence>
<keyword evidence="2" id="KW-1185">Reference proteome</keyword>
<gene>
    <name evidence="1" type="ORF">J1N35_028918</name>
</gene>
<name>A0A9D3UWU3_9ROSI</name>
<comment type="caution">
    <text evidence="1">The sequence shown here is derived from an EMBL/GenBank/DDBJ whole genome shotgun (WGS) entry which is preliminary data.</text>
</comment>
<accession>A0A9D3UWU3</accession>
<reference evidence="1 2" key="1">
    <citation type="journal article" date="2021" name="Plant Biotechnol. J.">
        <title>Multi-omics assisted identification of the key and species-specific regulatory components of drought-tolerant mechanisms in Gossypium stocksii.</title>
        <authorList>
            <person name="Yu D."/>
            <person name="Ke L."/>
            <person name="Zhang D."/>
            <person name="Wu Y."/>
            <person name="Sun Y."/>
            <person name="Mei J."/>
            <person name="Sun J."/>
            <person name="Sun Y."/>
        </authorList>
    </citation>
    <scope>NUCLEOTIDE SEQUENCE [LARGE SCALE GENOMIC DNA]</scope>
    <source>
        <strain evidence="2">cv. E1</strain>
        <tissue evidence="1">Leaf</tissue>
    </source>
</reference>
<dbReference type="EMBL" id="JAIQCV010000009">
    <property type="protein sequence ID" value="KAH1063931.1"/>
    <property type="molecule type" value="Genomic_DNA"/>
</dbReference>
<protein>
    <submittedName>
        <fullName evidence="1">Uncharacterized protein</fullName>
    </submittedName>
</protein>